<dbReference type="InterPro" id="IPR036279">
    <property type="entry name" value="5-3_exonuclease_C_sf"/>
</dbReference>
<reference evidence="1" key="1">
    <citation type="journal article" date="2020" name="New Phytol.">
        <title>Comparative genomics reveals dynamic genome evolution in host specialist ectomycorrhizal fungi.</title>
        <authorList>
            <person name="Lofgren L.A."/>
            <person name="Nguyen N.H."/>
            <person name="Vilgalys R."/>
            <person name="Ruytinx J."/>
            <person name="Liao H.L."/>
            <person name="Branco S."/>
            <person name="Kuo A."/>
            <person name="LaButti K."/>
            <person name="Lipzen A."/>
            <person name="Andreopoulos W."/>
            <person name="Pangilinan J."/>
            <person name="Riley R."/>
            <person name="Hundley H."/>
            <person name="Na H."/>
            <person name="Barry K."/>
            <person name="Grigoriev I.V."/>
            <person name="Stajich J.E."/>
            <person name="Kennedy P.G."/>
        </authorList>
    </citation>
    <scope>NUCLEOTIDE SEQUENCE</scope>
    <source>
        <strain evidence="1">FC423</strain>
    </source>
</reference>
<organism evidence="1 2">
    <name type="scientific">Suillus discolor</name>
    <dbReference type="NCBI Taxonomy" id="1912936"/>
    <lineage>
        <taxon>Eukaryota</taxon>
        <taxon>Fungi</taxon>
        <taxon>Dikarya</taxon>
        <taxon>Basidiomycota</taxon>
        <taxon>Agaricomycotina</taxon>
        <taxon>Agaricomycetes</taxon>
        <taxon>Agaricomycetidae</taxon>
        <taxon>Boletales</taxon>
        <taxon>Suillineae</taxon>
        <taxon>Suillaceae</taxon>
        <taxon>Suillus</taxon>
    </lineage>
</organism>
<comment type="caution">
    <text evidence="1">The sequence shown here is derived from an EMBL/GenBank/DDBJ whole genome shotgun (WGS) entry which is preliminary data.</text>
</comment>
<evidence type="ECO:0000313" key="1">
    <source>
        <dbReference type="EMBL" id="KAG2094652.1"/>
    </source>
</evidence>
<gene>
    <name evidence="1" type="ORF">F5147DRAFT_778961</name>
</gene>
<dbReference type="SUPFAM" id="SSF47807">
    <property type="entry name" value="5' to 3' exonuclease, C-terminal subdomain"/>
    <property type="match status" value="1"/>
</dbReference>
<proteinExistence type="predicted"/>
<dbReference type="EMBL" id="JABBWM010000078">
    <property type="protein sequence ID" value="KAG2094652.1"/>
    <property type="molecule type" value="Genomic_DNA"/>
</dbReference>
<accession>A0A9P7EY59</accession>
<dbReference type="GeneID" id="64704472"/>
<protein>
    <submittedName>
        <fullName evidence="1">Uncharacterized protein</fullName>
    </submittedName>
</protein>
<dbReference type="Proteomes" id="UP000823399">
    <property type="component" value="Unassembled WGS sequence"/>
</dbReference>
<sequence>MHHEKVCCHFSVDVLPLIFVGAKNDKDYLNVQVFMEDGLEHGCSLTRGDQLLIALLIGGDYDAGVPGCGIEIMHKVALHSKIGQMLLDAFLSMTPDEFSEWAKELIEDLHTLLSTNSYNSLERRYKAVAEHIPQGFPQHAVVSKYVHTFTSFLAGAAALPWDISFYQPDLVNLADFCRQHLSWEDDAIVEKMYGGIWEGAYLHALCKLPKCSADQADLRQTFKIISPSTLMALRHDIEVYSIKVDCRCLGRNTLGNATPGQLSALYMHVPKVILSHIAPEVV</sequence>
<name>A0A9P7EY59_9AGAM</name>
<evidence type="ECO:0000313" key="2">
    <source>
        <dbReference type="Proteomes" id="UP000823399"/>
    </source>
</evidence>
<dbReference type="AlphaFoldDB" id="A0A9P7EY59"/>
<dbReference type="RefSeq" id="XP_041287614.1">
    <property type="nucleotide sequence ID" value="XM_041442213.1"/>
</dbReference>
<keyword evidence="2" id="KW-1185">Reference proteome</keyword>
<dbReference type="OrthoDB" id="2678758at2759"/>